<keyword evidence="1" id="KW-0812">Transmembrane</keyword>
<sequence>MISEIGRVTKLNNGKACVEIEKRSACADCHAGCVCDLGKSVMLIDASDPIGVHENDTVQLSIPTESALRASFVVYGIPLIALISGVLGGEYLGKILGISTVLEILGGFTFLGISLVFIKLYDNVFRQNRKNQPVITKVIHEHVNWQLGVDN</sequence>
<evidence type="ECO:0000313" key="3">
    <source>
        <dbReference type="Proteomes" id="UP000030661"/>
    </source>
</evidence>
<dbReference type="InterPro" id="IPR026268">
    <property type="entry name" value="RseC"/>
</dbReference>
<organism evidence="2">
    <name type="scientific">Vecturithrix granuli</name>
    <dbReference type="NCBI Taxonomy" id="1499967"/>
    <lineage>
        <taxon>Bacteria</taxon>
        <taxon>Candidatus Moduliflexota</taxon>
        <taxon>Candidatus Vecturitrichia</taxon>
        <taxon>Candidatus Vecturitrichales</taxon>
        <taxon>Candidatus Vecturitrichaceae</taxon>
        <taxon>Candidatus Vecturithrix</taxon>
    </lineage>
</organism>
<gene>
    <name evidence="2" type="ORF">U27_05622</name>
</gene>
<dbReference type="eggNOG" id="COG3086">
    <property type="taxonomic scope" value="Bacteria"/>
</dbReference>
<evidence type="ECO:0000256" key="1">
    <source>
        <dbReference type="SAM" id="Phobius"/>
    </source>
</evidence>
<dbReference type="HOGENOM" id="CLU_124911_2_1_0"/>
<dbReference type="Pfam" id="PF04246">
    <property type="entry name" value="RseC_MucC"/>
    <property type="match status" value="1"/>
</dbReference>
<evidence type="ECO:0000313" key="2">
    <source>
        <dbReference type="EMBL" id="GAK58648.1"/>
    </source>
</evidence>
<keyword evidence="1" id="KW-1133">Transmembrane helix</keyword>
<dbReference type="EMBL" id="DF820468">
    <property type="protein sequence ID" value="GAK58648.1"/>
    <property type="molecule type" value="Genomic_DNA"/>
</dbReference>
<dbReference type="AlphaFoldDB" id="A0A081C243"/>
<dbReference type="STRING" id="1499967.U27_05622"/>
<dbReference type="PIRSF" id="PIRSF004923">
    <property type="entry name" value="RseC"/>
    <property type="match status" value="1"/>
</dbReference>
<dbReference type="Proteomes" id="UP000030661">
    <property type="component" value="Unassembled WGS sequence"/>
</dbReference>
<dbReference type="PANTHER" id="PTHR35867">
    <property type="entry name" value="PROTEIN RSEC"/>
    <property type="match status" value="1"/>
</dbReference>
<name>A0A081C243_VECG1</name>
<keyword evidence="1" id="KW-0472">Membrane</keyword>
<dbReference type="InterPro" id="IPR007359">
    <property type="entry name" value="SigmaE_reg_RseC_MucC"/>
</dbReference>
<reference evidence="2" key="1">
    <citation type="journal article" date="2015" name="PeerJ">
        <title>First genomic representation of candidate bacterial phylum KSB3 points to enhanced environmental sensing as a trigger of wastewater bulking.</title>
        <authorList>
            <person name="Sekiguchi Y."/>
            <person name="Ohashi A."/>
            <person name="Parks D.H."/>
            <person name="Yamauchi T."/>
            <person name="Tyson G.W."/>
            <person name="Hugenholtz P."/>
        </authorList>
    </citation>
    <scope>NUCLEOTIDE SEQUENCE [LARGE SCALE GENOMIC DNA]</scope>
</reference>
<dbReference type="PANTHER" id="PTHR35867:SF1">
    <property type="entry name" value="PROTEIN RSEC"/>
    <property type="match status" value="1"/>
</dbReference>
<accession>A0A081C243</accession>
<feature type="transmembrane region" description="Helical" evidence="1">
    <location>
        <begin position="72"/>
        <end position="89"/>
    </location>
</feature>
<protein>
    <submittedName>
        <fullName evidence="2">Positive regulator of sigma(E), RseC/MucC</fullName>
    </submittedName>
</protein>
<keyword evidence="3" id="KW-1185">Reference proteome</keyword>
<proteinExistence type="predicted"/>
<feature type="transmembrane region" description="Helical" evidence="1">
    <location>
        <begin position="95"/>
        <end position="121"/>
    </location>
</feature>